<evidence type="ECO:0000256" key="1">
    <source>
        <dbReference type="SAM" id="SignalP"/>
    </source>
</evidence>
<organism evidence="2 3">
    <name type="scientific">Cylindrobasidium torrendii FP15055 ss-10</name>
    <dbReference type="NCBI Taxonomy" id="1314674"/>
    <lineage>
        <taxon>Eukaryota</taxon>
        <taxon>Fungi</taxon>
        <taxon>Dikarya</taxon>
        <taxon>Basidiomycota</taxon>
        <taxon>Agaricomycotina</taxon>
        <taxon>Agaricomycetes</taxon>
        <taxon>Agaricomycetidae</taxon>
        <taxon>Agaricales</taxon>
        <taxon>Marasmiineae</taxon>
        <taxon>Physalacriaceae</taxon>
        <taxon>Cylindrobasidium</taxon>
    </lineage>
</organism>
<dbReference type="AlphaFoldDB" id="A0A0D7BN62"/>
<feature type="chain" id="PRO_5002317160" evidence="1">
    <location>
        <begin position="19"/>
        <end position="199"/>
    </location>
</feature>
<evidence type="ECO:0000313" key="2">
    <source>
        <dbReference type="EMBL" id="KIY71998.1"/>
    </source>
</evidence>
<gene>
    <name evidence="2" type="ORF">CYLTODRAFT_79903</name>
</gene>
<keyword evidence="1" id="KW-0732">Signal</keyword>
<protein>
    <submittedName>
        <fullName evidence="2">Uncharacterized protein</fullName>
    </submittedName>
</protein>
<dbReference type="EMBL" id="KN880448">
    <property type="protein sequence ID" value="KIY71998.1"/>
    <property type="molecule type" value="Genomic_DNA"/>
</dbReference>
<name>A0A0D7BN62_9AGAR</name>
<dbReference type="Proteomes" id="UP000054007">
    <property type="component" value="Unassembled WGS sequence"/>
</dbReference>
<accession>A0A0D7BN62</accession>
<sequence length="199" mass="21650">MWFSSLLVTCAFTKPLKCAGGVGLCGCSFGHCASCTHTPVLVYEWCKSIYKSLTLSLIMFVTGAIFCGAKILIAQGIGISLTGWPCSLGGRAIALSSHAVSGNSFIGLLPRNVFVPMYRRGQRTRTYCYHVPFGVINWLAHRIQSRTTNTNLDALPSCMVLGWSAGRNERMIVIFIQVVYTVLRYDTIPGTSITEGVAP</sequence>
<evidence type="ECO:0000313" key="3">
    <source>
        <dbReference type="Proteomes" id="UP000054007"/>
    </source>
</evidence>
<keyword evidence="3" id="KW-1185">Reference proteome</keyword>
<proteinExistence type="predicted"/>
<feature type="signal peptide" evidence="1">
    <location>
        <begin position="1"/>
        <end position="18"/>
    </location>
</feature>
<reference evidence="2 3" key="1">
    <citation type="journal article" date="2015" name="Fungal Genet. Biol.">
        <title>Evolution of novel wood decay mechanisms in Agaricales revealed by the genome sequences of Fistulina hepatica and Cylindrobasidium torrendii.</title>
        <authorList>
            <person name="Floudas D."/>
            <person name="Held B.W."/>
            <person name="Riley R."/>
            <person name="Nagy L.G."/>
            <person name="Koehler G."/>
            <person name="Ransdell A.S."/>
            <person name="Younus H."/>
            <person name="Chow J."/>
            <person name="Chiniquy J."/>
            <person name="Lipzen A."/>
            <person name="Tritt A."/>
            <person name="Sun H."/>
            <person name="Haridas S."/>
            <person name="LaButti K."/>
            <person name="Ohm R.A."/>
            <person name="Kues U."/>
            <person name="Blanchette R.A."/>
            <person name="Grigoriev I.V."/>
            <person name="Minto R.E."/>
            <person name="Hibbett D.S."/>
        </authorList>
    </citation>
    <scope>NUCLEOTIDE SEQUENCE [LARGE SCALE GENOMIC DNA]</scope>
    <source>
        <strain evidence="2 3">FP15055 ss-10</strain>
    </source>
</reference>